<evidence type="ECO:0000256" key="1">
    <source>
        <dbReference type="ARBA" id="ARBA00022475"/>
    </source>
</evidence>
<dbReference type="EMBL" id="CADCWC010000338">
    <property type="protein sequence ID" value="CAA9545435.1"/>
    <property type="molecule type" value="Genomic_DNA"/>
</dbReference>
<feature type="chain" id="PRO_5027044854" description="Flagellar protein" evidence="8">
    <location>
        <begin position="27"/>
        <end position="187"/>
    </location>
</feature>
<evidence type="ECO:0000256" key="2">
    <source>
        <dbReference type="ARBA" id="ARBA00022692"/>
    </source>
</evidence>
<evidence type="ECO:0000256" key="7">
    <source>
        <dbReference type="RuleBase" id="RU362064"/>
    </source>
</evidence>
<comment type="subcellular location">
    <subcellularLocation>
        <location evidence="7">Cell membrane</location>
    </subcellularLocation>
    <subcellularLocation>
        <location evidence="7">Bacterial flagellum basal body</location>
    </subcellularLocation>
</comment>
<dbReference type="GO" id="GO:0005886">
    <property type="term" value="C:plasma membrane"/>
    <property type="evidence" value="ECO:0007669"/>
    <property type="project" value="UniProtKB-SubCell"/>
</dbReference>
<dbReference type="NCBIfam" id="TIGR03500">
    <property type="entry name" value="FliO_TIGR"/>
    <property type="match status" value="1"/>
</dbReference>
<dbReference type="PANTHER" id="PTHR38766:SF1">
    <property type="entry name" value="FLAGELLAR PROTEIN FLIO"/>
    <property type="match status" value="1"/>
</dbReference>
<feature type="signal peptide" evidence="8">
    <location>
        <begin position="1"/>
        <end position="26"/>
    </location>
</feature>
<sequence length="187" mass="19236">MTPRARWSTVTALLVTALLLAPAALAVTTAELQDLESGPAGPETVPQVGSSGLGGAGRVVLGLVAVLGVIMAVHWLLRRAQAGRGVRRGSAEGLDVLSTTSLGPRHQLHLVRVGDDVLLLGAAEQGLRTLHHVRHDAAVAQGLLPPEDTLVADAVFEARTASAGGVPDLDGETAAGLLDALRRRTAR</sequence>
<keyword evidence="3 7" id="KW-1133">Transmembrane helix</keyword>
<comment type="similarity">
    <text evidence="6 7">Belongs to the FliO/MopB family.</text>
</comment>
<evidence type="ECO:0000313" key="9">
    <source>
        <dbReference type="EMBL" id="CAA9545435.1"/>
    </source>
</evidence>
<dbReference type="GO" id="GO:0009425">
    <property type="term" value="C:bacterial-type flagellum basal body"/>
    <property type="evidence" value="ECO:0007669"/>
    <property type="project" value="UniProtKB-SubCell"/>
</dbReference>
<keyword evidence="8" id="KW-0732">Signal</keyword>
<keyword evidence="1 7" id="KW-1003">Cell membrane</keyword>
<protein>
    <recommendedName>
        <fullName evidence="7">Flagellar protein</fullName>
    </recommendedName>
</protein>
<evidence type="ECO:0000256" key="5">
    <source>
        <dbReference type="ARBA" id="ARBA00023143"/>
    </source>
</evidence>
<keyword evidence="5 7" id="KW-0975">Bacterial flagellum</keyword>
<dbReference type="Pfam" id="PF04347">
    <property type="entry name" value="FliO"/>
    <property type="match status" value="1"/>
</dbReference>
<dbReference type="InterPro" id="IPR022781">
    <property type="entry name" value="Flagellar_biosynth_FliO"/>
</dbReference>
<dbReference type="AlphaFoldDB" id="A0A6J4UC64"/>
<evidence type="ECO:0000256" key="6">
    <source>
        <dbReference type="ARBA" id="ARBA00037937"/>
    </source>
</evidence>
<dbReference type="GO" id="GO:0044781">
    <property type="term" value="P:bacterial-type flagellum organization"/>
    <property type="evidence" value="ECO:0007669"/>
    <property type="project" value="UniProtKB-UniRule"/>
</dbReference>
<dbReference type="InterPro" id="IPR052205">
    <property type="entry name" value="FliO/MopB"/>
</dbReference>
<keyword evidence="2 7" id="KW-0812">Transmembrane</keyword>
<dbReference type="PANTHER" id="PTHR38766">
    <property type="entry name" value="FLAGELLAR PROTEIN FLIO"/>
    <property type="match status" value="1"/>
</dbReference>
<evidence type="ECO:0000256" key="8">
    <source>
        <dbReference type="SAM" id="SignalP"/>
    </source>
</evidence>
<evidence type="ECO:0000256" key="3">
    <source>
        <dbReference type="ARBA" id="ARBA00022989"/>
    </source>
</evidence>
<proteinExistence type="inferred from homology"/>
<accession>A0A6J4UC64</accession>
<keyword evidence="4 7" id="KW-0472">Membrane</keyword>
<feature type="transmembrane region" description="Helical" evidence="7">
    <location>
        <begin position="59"/>
        <end position="77"/>
    </location>
</feature>
<gene>
    <name evidence="9" type="ORF">AVDCRST_MAG79-2247</name>
</gene>
<evidence type="ECO:0000256" key="4">
    <source>
        <dbReference type="ARBA" id="ARBA00023136"/>
    </source>
</evidence>
<name>A0A6J4UC64_9ACTN</name>
<reference evidence="9" key="1">
    <citation type="submission" date="2020-02" db="EMBL/GenBank/DDBJ databases">
        <authorList>
            <person name="Meier V. D."/>
        </authorList>
    </citation>
    <scope>NUCLEOTIDE SEQUENCE</scope>
    <source>
        <strain evidence="9">AVDCRST_MAG79</strain>
    </source>
</reference>
<organism evidence="9">
    <name type="scientific">uncultured Thermoleophilia bacterium</name>
    <dbReference type="NCBI Taxonomy" id="1497501"/>
    <lineage>
        <taxon>Bacteria</taxon>
        <taxon>Bacillati</taxon>
        <taxon>Actinomycetota</taxon>
        <taxon>Thermoleophilia</taxon>
        <taxon>environmental samples</taxon>
    </lineage>
</organism>